<name>A0A7G1GZ50_9BACT</name>
<dbReference type="SMART" id="SM00479">
    <property type="entry name" value="EXOIII"/>
    <property type="match status" value="1"/>
</dbReference>
<accession>A0A7G1GZ50</accession>
<dbReference type="PANTHER" id="PTHR30231">
    <property type="entry name" value="DNA POLYMERASE III SUBUNIT EPSILON"/>
    <property type="match status" value="1"/>
</dbReference>
<dbReference type="InterPro" id="IPR013520">
    <property type="entry name" value="Ribonucl_H"/>
</dbReference>
<keyword evidence="3" id="KW-0269">Exonuclease</keyword>
<evidence type="ECO:0000313" key="5">
    <source>
        <dbReference type="EMBL" id="BCB95183.1"/>
    </source>
</evidence>
<dbReference type="SUPFAM" id="SSF53098">
    <property type="entry name" value="Ribonuclease H-like"/>
    <property type="match status" value="1"/>
</dbReference>
<evidence type="ECO:0000256" key="3">
    <source>
        <dbReference type="ARBA" id="ARBA00022839"/>
    </source>
</evidence>
<sequence>MMTILSQWKLYGLESHFKDSPMNIDLNTPIQEAKYIVVDTELTGLDAKKASIISIGAIKMNGSTISLGDFFYRIVKTDTCVRESILIHEITPSESAECPDIGIIMKEFIDNCTNRVIVGHFIDIDMKFLNTQMKRLFRYKLENPSVDTYRIYKWMWKRQQRPDAFFEGGPDNKSLFELAKKFDIHVGGIHNAIYDAFVTAQLFQKFLHLLNKEGIKTLKDLLKIGEV</sequence>
<dbReference type="GO" id="GO:0005829">
    <property type="term" value="C:cytosol"/>
    <property type="evidence" value="ECO:0007669"/>
    <property type="project" value="TreeGrafter"/>
</dbReference>
<evidence type="ECO:0000256" key="2">
    <source>
        <dbReference type="ARBA" id="ARBA00022801"/>
    </source>
</evidence>
<dbReference type="Gene3D" id="3.30.420.10">
    <property type="entry name" value="Ribonuclease H-like superfamily/Ribonuclease H"/>
    <property type="match status" value="1"/>
</dbReference>
<reference evidence="5 6" key="1">
    <citation type="submission" date="2020-03" db="EMBL/GenBank/DDBJ databases">
        <title>Complete genome sequences of two sulfur-disproportionating bacterial strains T55J and Mzg5.</title>
        <authorList>
            <person name="Umezawa K."/>
            <person name="Kojima H."/>
            <person name="Kato Y."/>
            <person name="Fukui M."/>
        </authorList>
    </citation>
    <scope>NUCLEOTIDE SEQUENCE [LARGE SCALE GENOMIC DNA]</scope>
    <source>
        <strain evidence="5 6">T55J</strain>
    </source>
</reference>
<evidence type="ECO:0000313" key="6">
    <source>
        <dbReference type="Proteomes" id="UP000516360"/>
    </source>
</evidence>
<dbReference type="GO" id="GO:0003887">
    <property type="term" value="F:DNA-directed DNA polymerase activity"/>
    <property type="evidence" value="ECO:0007669"/>
    <property type="project" value="InterPro"/>
</dbReference>
<feature type="domain" description="Exonuclease" evidence="4">
    <location>
        <begin position="34"/>
        <end position="212"/>
    </location>
</feature>
<dbReference type="GO" id="GO:0006260">
    <property type="term" value="P:DNA replication"/>
    <property type="evidence" value="ECO:0007669"/>
    <property type="project" value="InterPro"/>
</dbReference>
<dbReference type="InterPro" id="IPR006054">
    <property type="entry name" value="DnaQ"/>
</dbReference>
<dbReference type="GO" id="GO:0008408">
    <property type="term" value="F:3'-5' exonuclease activity"/>
    <property type="evidence" value="ECO:0007669"/>
    <property type="project" value="TreeGrafter"/>
</dbReference>
<dbReference type="EMBL" id="AP022873">
    <property type="protein sequence ID" value="BCB95183.1"/>
    <property type="molecule type" value="Genomic_DNA"/>
</dbReference>
<dbReference type="KEGG" id="dtp:JZK55_01050"/>
<proteinExistence type="predicted"/>
<keyword evidence="2" id="KW-0378">Hydrolase</keyword>
<evidence type="ECO:0000256" key="1">
    <source>
        <dbReference type="ARBA" id="ARBA00022722"/>
    </source>
</evidence>
<dbReference type="NCBIfam" id="TIGR00573">
    <property type="entry name" value="dnaq"/>
    <property type="match status" value="1"/>
</dbReference>
<protein>
    <submittedName>
        <fullName evidence="5">DNA polymerase III subunit epsilon</fullName>
    </submittedName>
</protein>
<dbReference type="AlphaFoldDB" id="A0A7G1GZ50"/>
<dbReference type="PANTHER" id="PTHR30231:SF4">
    <property type="entry name" value="PROTEIN NEN2"/>
    <property type="match status" value="1"/>
</dbReference>
<dbReference type="GO" id="GO:0003677">
    <property type="term" value="F:DNA binding"/>
    <property type="evidence" value="ECO:0007669"/>
    <property type="project" value="InterPro"/>
</dbReference>
<dbReference type="CDD" id="cd06127">
    <property type="entry name" value="DEDDh"/>
    <property type="match status" value="1"/>
</dbReference>
<dbReference type="Gene3D" id="1.20.5.140">
    <property type="match status" value="1"/>
</dbReference>
<dbReference type="Pfam" id="PF00929">
    <property type="entry name" value="RNase_T"/>
    <property type="match status" value="1"/>
</dbReference>
<keyword evidence="6" id="KW-1185">Reference proteome</keyword>
<dbReference type="Proteomes" id="UP000516360">
    <property type="component" value="Chromosome"/>
</dbReference>
<dbReference type="InterPro" id="IPR036397">
    <property type="entry name" value="RNaseH_sf"/>
</dbReference>
<dbReference type="RefSeq" id="WP_203472696.1">
    <property type="nucleotide sequence ID" value="NZ_AP022873.1"/>
</dbReference>
<dbReference type="InterPro" id="IPR012337">
    <property type="entry name" value="RNaseH-like_sf"/>
</dbReference>
<evidence type="ECO:0000259" key="4">
    <source>
        <dbReference type="SMART" id="SM00479"/>
    </source>
</evidence>
<keyword evidence="1" id="KW-0540">Nuclease</keyword>
<organism evidence="5 6">
    <name type="scientific">Dissulfurispira thermophila</name>
    <dbReference type="NCBI Taxonomy" id="2715679"/>
    <lineage>
        <taxon>Bacteria</taxon>
        <taxon>Pseudomonadati</taxon>
        <taxon>Nitrospirota</taxon>
        <taxon>Thermodesulfovibrionia</taxon>
        <taxon>Thermodesulfovibrionales</taxon>
        <taxon>Dissulfurispiraceae</taxon>
        <taxon>Dissulfurispira</taxon>
    </lineage>
</organism>
<gene>
    <name evidence="5" type="ORF">JZK55_01050</name>
</gene>